<dbReference type="Proteomes" id="UP000293902">
    <property type="component" value="Chromosome"/>
</dbReference>
<reference evidence="4 7" key="2">
    <citation type="submission" date="2019-02" db="EMBL/GenBank/DDBJ databases">
        <title>Complete genome sequence of Desulfobacter hydrogenophilus AcRS1.</title>
        <authorList>
            <person name="Marietou A."/>
            <person name="Lund M.B."/>
            <person name="Marshall I.P.G."/>
            <person name="Schreiber L."/>
            <person name="Jorgensen B."/>
        </authorList>
    </citation>
    <scope>NUCLEOTIDE SEQUENCE [LARGE SCALE GENOMIC DNA]</scope>
    <source>
        <strain evidence="4 7">AcRS1</strain>
    </source>
</reference>
<sequence>MKQKLILLFSSFTVIFLLTSNANATSVVLSDMPAYKWYHGCGPTAAASIFGYYDLNGYDSLFDASGWDDVRETSNVQDEISSPAHNSKYDPQPDASGPAPPDTSIADFFHTSENQPYGWSYLSYADDAFIDYASYRGYDDWNAWNERFGTFTWDDFTKEIDNDRPMMFLIDTDADGGTDHFVPVFGYDDVAMKYACYTTWSEEEAISWRSFQDLRNSWGIGYATFVLPGVSDAVPEPATMISLGIGLIGLSWISRKNNA</sequence>
<keyword evidence="2" id="KW-0732">Signal</keyword>
<dbReference type="EMBL" id="QLNI01000013">
    <property type="protein sequence ID" value="RAM02529.1"/>
    <property type="molecule type" value="Genomic_DNA"/>
</dbReference>
<feature type="signal peptide" evidence="2">
    <location>
        <begin position="1"/>
        <end position="24"/>
    </location>
</feature>
<feature type="chain" id="PRO_5030062941" evidence="2">
    <location>
        <begin position="25"/>
        <end position="259"/>
    </location>
</feature>
<dbReference type="EMBL" id="CP036313">
    <property type="protein sequence ID" value="QBH11886.1"/>
    <property type="molecule type" value="Genomic_DNA"/>
</dbReference>
<protein>
    <submittedName>
        <fullName evidence="4">PEP-CTERM sorting domain-containing protein</fullName>
    </submittedName>
</protein>
<dbReference type="NCBIfam" id="TIGR02595">
    <property type="entry name" value="PEP_CTERM"/>
    <property type="match status" value="1"/>
</dbReference>
<reference evidence="5 6" key="1">
    <citation type="submission" date="2018-06" db="EMBL/GenBank/DDBJ databases">
        <title>Complete Genome Sequence of Desulfobacter hydrogenophilus (DSM3380).</title>
        <authorList>
            <person name="Marietou A."/>
            <person name="Schreiber L."/>
            <person name="Marshall I."/>
            <person name="Jorgensen B."/>
        </authorList>
    </citation>
    <scope>NUCLEOTIDE SEQUENCE [LARGE SCALE GENOMIC DNA]</scope>
    <source>
        <strain evidence="5 6">DSM 3380</strain>
    </source>
</reference>
<dbReference type="Pfam" id="PF07589">
    <property type="entry name" value="PEP-CTERM"/>
    <property type="match status" value="1"/>
</dbReference>
<gene>
    <name evidence="5" type="ORF">DO021_07725</name>
    <name evidence="4" type="ORF">EYB58_02460</name>
</gene>
<organism evidence="5 6">
    <name type="scientific">Desulfobacter hydrogenophilus</name>
    <dbReference type="NCBI Taxonomy" id="2291"/>
    <lineage>
        <taxon>Bacteria</taxon>
        <taxon>Pseudomonadati</taxon>
        <taxon>Thermodesulfobacteriota</taxon>
        <taxon>Desulfobacteria</taxon>
        <taxon>Desulfobacterales</taxon>
        <taxon>Desulfobacteraceae</taxon>
        <taxon>Desulfobacter</taxon>
    </lineage>
</organism>
<proteinExistence type="predicted"/>
<name>A0A328FDY5_9BACT</name>
<dbReference type="RefSeq" id="WP_111955364.1">
    <property type="nucleotide sequence ID" value="NZ_CP036313.1"/>
</dbReference>
<feature type="domain" description="Ice-binding protein C-terminal" evidence="3">
    <location>
        <begin position="233"/>
        <end position="256"/>
    </location>
</feature>
<feature type="region of interest" description="Disordered" evidence="1">
    <location>
        <begin position="73"/>
        <end position="105"/>
    </location>
</feature>
<dbReference type="InterPro" id="IPR013424">
    <property type="entry name" value="Ice-binding_C"/>
</dbReference>
<dbReference type="AlphaFoldDB" id="A0A328FDY5"/>
<keyword evidence="7" id="KW-1185">Reference proteome</keyword>
<evidence type="ECO:0000313" key="5">
    <source>
        <dbReference type="EMBL" id="RAM02529.1"/>
    </source>
</evidence>
<evidence type="ECO:0000256" key="2">
    <source>
        <dbReference type="SAM" id="SignalP"/>
    </source>
</evidence>
<evidence type="ECO:0000313" key="6">
    <source>
        <dbReference type="Proteomes" id="UP000248798"/>
    </source>
</evidence>
<dbReference type="OrthoDB" id="5432800at2"/>
<evidence type="ECO:0000256" key="1">
    <source>
        <dbReference type="SAM" id="MobiDB-lite"/>
    </source>
</evidence>
<evidence type="ECO:0000259" key="3">
    <source>
        <dbReference type="Pfam" id="PF07589"/>
    </source>
</evidence>
<evidence type="ECO:0000313" key="7">
    <source>
        <dbReference type="Proteomes" id="UP000293902"/>
    </source>
</evidence>
<feature type="compositionally biased region" description="Polar residues" evidence="1">
    <location>
        <begin position="73"/>
        <end position="85"/>
    </location>
</feature>
<accession>A0A328FDY5</accession>
<evidence type="ECO:0000313" key="4">
    <source>
        <dbReference type="EMBL" id="QBH11886.1"/>
    </source>
</evidence>
<dbReference type="Proteomes" id="UP000248798">
    <property type="component" value="Unassembled WGS sequence"/>
</dbReference>